<name>A0AC60QBS8_IXOPE</name>
<reference evidence="1 2" key="1">
    <citation type="journal article" date="2020" name="Cell">
        <title>Large-Scale Comparative Analyses of Tick Genomes Elucidate Their Genetic Diversity and Vector Capacities.</title>
        <authorList>
            <consortium name="Tick Genome and Microbiome Consortium (TIGMIC)"/>
            <person name="Jia N."/>
            <person name="Wang J."/>
            <person name="Shi W."/>
            <person name="Du L."/>
            <person name="Sun Y."/>
            <person name="Zhan W."/>
            <person name="Jiang J.F."/>
            <person name="Wang Q."/>
            <person name="Zhang B."/>
            <person name="Ji P."/>
            <person name="Bell-Sakyi L."/>
            <person name="Cui X.M."/>
            <person name="Yuan T.T."/>
            <person name="Jiang B.G."/>
            <person name="Yang W.F."/>
            <person name="Lam T.T."/>
            <person name="Chang Q.C."/>
            <person name="Ding S.J."/>
            <person name="Wang X.J."/>
            <person name="Zhu J.G."/>
            <person name="Ruan X.D."/>
            <person name="Zhao L."/>
            <person name="Wei J.T."/>
            <person name="Ye R.Z."/>
            <person name="Que T.C."/>
            <person name="Du C.H."/>
            <person name="Zhou Y.H."/>
            <person name="Cheng J.X."/>
            <person name="Dai P.F."/>
            <person name="Guo W.B."/>
            <person name="Han X.H."/>
            <person name="Huang E.J."/>
            <person name="Li L.F."/>
            <person name="Wei W."/>
            <person name="Gao Y.C."/>
            <person name="Liu J.Z."/>
            <person name="Shao H.Z."/>
            <person name="Wang X."/>
            <person name="Wang C.C."/>
            <person name="Yang T.C."/>
            <person name="Huo Q.B."/>
            <person name="Li W."/>
            <person name="Chen H.Y."/>
            <person name="Chen S.E."/>
            <person name="Zhou L.G."/>
            <person name="Ni X.B."/>
            <person name="Tian J.H."/>
            <person name="Sheng Y."/>
            <person name="Liu T."/>
            <person name="Pan Y.S."/>
            <person name="Xia L.Y."/>
            <person name="Li J."/>
            <person name="Zhao F."/>
            <person name="Cao W.C."/>
        </authorList>
    </citation>
    <scope>NUCLEOTIDE SEQUENCE [LARGE SCALE GENOMIC DNA]</scope>
    <source>
        <strain evidence="1">Iper-2018</strain>
    </source>
</reference>
<dbReference type="Proteomes" id="UP000805193">
    <property type="component" value="Unassembled WGS sequence"/>
</dbReference>
<protein>
    <submittedName>
        <fullName evidence="1">Uncharacterized protein</fullName>
    </submittedName>
</protein>
<organism evidence="1 2">
    <name type="scientific">Ixodes persulcatus</name>
    <name type="common">Taiga tick</name>
    <dbReference type="NCBI Taxonomy" id="34615"/>
    <lineage>
        <taxon>Eukaryota</taxon>
        <taxon>Metazoa</taxon>
        <taxon>Ecdysozoa</taxon>
        <taxon>Arthropoda</taxon>
        <taxon>Chelicerata</taxon>
        <taxon>Arachnida</taxon>
        <taxon>Acari</taxon>
        <taxon>Parasitiformes</taxon>
        <taxon>Ixodida</taxon>
        <taxon>Ixodoidea</taxon>
        <taxon>Ixodidae</taxon>
        <taxon>Ixodinae</taxon>
        <taxon>Ixodes</taxon>
    </lineage>
</organism>
<dbReference type="EMBL" id="JABSTQ010009226">
    <property type="protein sequence ID" value="KAG0431400.1"/>
    <property type="molecule type" value="Genomic_DNA"/>
</dbReference>
<keyword evidence="2" id="KW-1185">Reference proteome</keyword>
<gene>
    <name evidence="1" type="ORF">HPB47_021816</name>
</gene>
<accession>A0AC60QBS8</accession>
<sequence length="442" mass="49672">MDALRSIKSEKCLIKKLSLVKKVRASVNEVSADLHELDRTVISEFAASLACSGIPKDSVADEEREYTRSDFRGIAELATEGLLCARSLLERSPESLKDREVATALALVCFAHVDAEQPWCSESSSKASKGLLEFLVSSSASSSRLALAVLKHIQPKLKKNTWKKNPCYRHVYKNALYQLGDSESSDTLSLLLPPCLLLVDDYMTHNQRLGIQCVQQILSKVTPTELQWHGHFDVIFDALKRLLYVKEPEVITELHSCLRRLLFGDSSEGLRPLHLKSEDCLQKGEEVYGELLTAAYAEQKFVLRTAYSSQLAAYIECLGINVVKHMSKTLDVVLEYVETYDTAEQASRRNGLLALAALIRCAWPRISHHFRRIAECLFRLAYDLKEHDKGDLRGEIAACLLLLEAACQEQFIEFTKDLTSLQDKDIPGVALLLECVDARQRE</sequence>
<comment type="caution">
    <text evidence="1">The sequence shown here is derived from an EMBL/GenBank/DDBJ whole genome shotgun (WGS) entry which is preliminary data.</text>
</comment>
<proteinExistence type="predicted"/>
<evidence type="ECO:0000313" key="2">
    <source>
        <dbReference type="Proteomes" id="UP000805193"/>
    </source>
</evidence>
<evidence type="ECO:0000313" key="1">
    <source>
        <dbReference type="EMBL" id="KAG0431400.1"/>
    </source>
</evidence>